<accession>A0A8K0L808</accession>
<evidence type="ECO:0000256" key="2">
    <source>
        <dbReference type="SAM" id="SignalP"/>
    </source>
</evidence>
<reference evidence="3" key="1">
    <citation type="submission" date="2021-07" db="EMBL/GenBank/DDBJ databases">
        <title>Elsinoe batatas strain:CRI-CJ2 Genome sequencing and assembly.</title>
        <authorList>
            <person name="Huang L."/>
        </authorList>
    </citation>
    <scope>NUCLEOTIDE SEQUENCE</scope>
    <source>
        <strain evidence="3">CRI-CJ2</strain>
    </source>
</reference>
<dbReference type="AlphaFoldDB" id="A0A8K0L808"/>
<protein>
    <submittedName>
        <fullName evidence="3">Uncharacterized protein</fullName>
    </submittedName>
</protein>
<gene>
    <name evidence="3" type="ORF">KVT40_003035</name>
</gene>
<evidence type="ECO:0000313" key="4">
    <source>
        <dbReference type="Proteomes" id="UP000809789"/>
    </source>
</evidence>
<feature type="region of interest" description="Disordered" evidence="1">
    <location>
        <begin position="84"/>
        <end position="114"/>
    </location>
</feature>
<keyword evidence="2" id="KW-0732">Signal</keyword>
<dbReference type="Proteomes" id="UP000809789">
    <property type="component" value="Unassembled WGS sequence"/>
</dbReference>
<proteinExistence type="predicted"/>
<organism evidence="3 4">
    <name type="scientific">Elsinoe batatas</name>
    <dbReference type="NCBI Taxonomy" id="2601811"/>
    <lineage>
        <taxon>Eukaryota</taxon>
        <taxon>Fungi</taxon>
        <taxon>Dikarya</taxon>
        <taxon>Ascomycota</taxon>
        <taxon>Pezizomycotina</taxon>
        <taxon>Dothideomycetes</taxon>
        <taxon>Dothideomycetidae</taxon>
        <taxon>Myriangiales</taxon>
        <taxon>Elsinoaceae</taxon>
        <taxon>Elsinoe</taxon>
    </lineage>
</organism>
<sequence length="137" mass="13473">MKFLAPLAVLATVVVAQDTMTTTSTITQTVTSTCTVKYATLSTSTTSSSSAPTLSTATVVPVGGYASTGTGVSPVGVYPTNVYNPSQVRPAPSSGGSQTNGTRPAPPIPTFTGAASSNGPQAIAAAIMGLAALFAVC</sequence>
<comment type="caution">
    <text evidence="3">The sequence shown here is derived from an EMBL/GenBank/DDBJ whole genome shotgun (WGS) entry which is preliminary data.</text>
</comment>
<dbReference type="EMBL" id="JAESVG020000003">
    <property type="protein sequence ID" value="KAG8629170.1"/>
    <property type="molecule type" value="Genomic_DNA"/>
</dbReference>
<feature type="chain" id="PRO_5035466993" evidence="2">
    <location>
        <begin position="17"/>
        <end position="137"/>
    </location>
</feature>
<keyword evidence="4" id="KW-1185">Reference proteome</keyword>
<feature type="signal peptide" evidence="2">
    <location>
        <begin position="1"/>
        <end position="16"/>
    </location>
</feature>
<evidence type="ECO:0000256" key="1">
    <source>
        <dbReference type="SAM" id="MobiDB-lite"/>
    </source>
</evidence>
<evidence type="ECO:0000313" key="3">
    <source>
        <dbReference type="EMBL" id="KAG8629170.1"/>
    </source>
</evidence>
<name>A0A8K0L808_9PEZI</name>
<dbReference type="OrthoDB" id="3938495at2759"/>